<evidence type="ECO:0000256" key="1">
    <source>
        <dbReference type="ARBA" id="ARBA00004442"/>
    </source>
</evidence>
<organism evidence="7 8">
    <name type="scientific">Shewanella aestuarii</name>
    <dbReference type="NCBI Taxonomy" id="1028752"/>
    <lineage>
        <taxon>Bacteria</taxon>
        <taxon>Pseudomonadati</taxon>
        <taxon>Pseudomonadota</taxon>
        <taxon>Gammaproteobacteria</taxon>
        <taxon>Alteromonadales</taxon>
        <taxon>Shewanellaceae</taxon>
        <taxon>Shewanella</taxon>
    </lineage>
</organism>
<feature type="domain" description="OmpA-like" evidence="6">
    <location>
        <begin position="66"/>
        <end position="184"/>
    </location>
</feature>
<proteinExistence type="predicted"/>
<accession>A0A6G9QNV8</accession>
<evidence type="ECO:0000313" key="8">
    <source>
        <dbReference type="Proteomes" id="UP000502608"/>
    </source>
</evidence>
<dbReference type="RefSeq" id="WP_167679629.1">
    <property type="nucleotide sequence ID" value="NZ_CP050313.1"/>
</dbReference>
<dbReference type="InterPro" id="IPR006664">
    <property type="entry name" value="OMP_bac"/>
</dbReference>
<evidence type="ECO:0000256" key="4">
    <source>
        <dbReference type="PROSITE-ProRule" id="PRU00473"/>
    </source>
</evidence>
<dbReference type="EMBL" id="CP050313">
    <property type="protein sequence ID" value="QIR15773.1"/>
    <property type="molecule type" value="Genomic_DNA"/>
</dbReference>
<evidence type="ECO:0000256" key="5">
    <source>
        <dbReference type="SAM" id="SignalP"/>
    </source>
</evidence>
<keyword evidence="8" id="KW-1185">Reference proteome</keyword>
<dbReference type="PANTHER" id="PTHR30329:SF21">
    <property type="entry name" value="LIPOPROTEIN YIAD-RELATED"/>
    <property type="match status" value="1"/>
</dbReference>
<dbReference type="PROSITE" id="PS51257">
    <property type="entry name" value="PROKAR_LIPOPROTEIN"/>
    <property type="match status" value="1"/>
</dbReference>
<evidence type="ECO:0000259" key="6">
    <source>
        <dbReference type="PROSITE" id="PS51123"/>
    </source>
</evidence>
<feature type="chain" id="PRO_5026145883" evidence="5">
    <location>
        <begin position="20"/>
        <end position="201"/>
    </location>
</feature>
<dbReference type="SUPFAM" id="SSF103088">
    <property type="entry name" value="OmpA-like"/>
    <property type="match status" value="1"/>
</dbReference>
<keyword evidence="2 4" id="KW-0472">Membrane</keyword>
<dbReference type="GO" id="GO:0009279">
    <property type="term" value="C:cell outer membrane"/>
    <property type="evidence" value="ECO:0007669"/>
    <property type="project" value="UniProtKB-SubCell"/>
</dbReference>
<dbReference type="PROSITE" id="PS51123">
    <property type="entry name" value="OMPA_2"/>
    <property type="match status" value="1"/>
</dbReference>
<evidence type="ECO:0000256" key="2">
    <source>
        <dbReference type="ARBA" id="ARBA00023136"/>
    </source>
</evidence>
<dbReference type="PRINTS" id="PR01021">
    <property type="entry name" value="OMPADOMAIN"/>
</dbReference>
<sequence length="201" mass="22469">MRYFILLLVIATTSACSMNDIVTMDTPTKQGFNLNDQDGDGVIEARERCAGTLTGADIDNYGCGAIKAVNDRQDLEILFANNSDVIEPKYYDKIERVAKLLKQYPQTRAVIEGHCSNRGSYELNLALSQNRANAVTKILEERFGIESSRLTAIGYSFDKPVDTSGTPEAEMRNRRVVAEVTGEDTMANMKWHIYTVDEQIE</sequence>
<dbReference type="PANTHER" id="PTHR30329">
    <property type="entry name" value="STATOR ELEMENT OF FLAGELLAR MOTOR COMPLEX"/>
    <property type="match status" value="1"/>
</dbReference>
<dbReference type="AlphaFoldDB" id="A0A6G9QNV8"/>
<reference evidence="7 8" key="1">
    <citation type="submission" date="2020-03" db="EMBL/GenBank/DDBJ databases">
        <title>Complete genome sequence of Shewanella sp.</title>
        <authorList>
            <person name="Kim Y.-S."/>
            <person name="Kim S.-J."/>
            <person name="Jung H.-K."/>
            <person name="Kim K.-H."/>
        </authorList>
    </citation>
    <scope>NUCLEOTIDE SEQUENCE [LARGE SCALE GENOMIC DNA]</scope>
    <source>
        <strain evidence="7 8">PN3F2</strain>
    </source>
</reference>
<dbReference type="InterPro" id="IPR006665">
    <property type="entry name" value="OmpA-like"/>
</dbReference>
<dbReference type="Proteomes" id="UP000502608">
    <property type="component" value="Chromosome"/>
</dbReference>
<dbReference type="KEGG" id="saes:HBH39_15820"/>
<evidence type="ECO:0000256" key="3">
    <source>
        <dbReference type="ARBA" id="ARBA00023237"/>
    </source>
</evidence>
<keyword evidence="5" id="KW-0732">Signal</keyword>
<name>A0A6G9QNV8_9GAMM</name>
<feature type="signal peptide" evidence="5">
    <location>
        <begin position="1"/>
        <end position="19"/>
    </location>
</feature>
<protein>
    <submittedName>
        <fullName evidence="7">OmpA family protein</fullName>
    </submittedName>
</protein>
<evidence type="ECO:0000313" key="7">
    <source>
        <dbReference type="EMBL" id="QIR15773.1"/>
    </source>
</evidence>
<dbReference type="InterPro" id="IPR036737">
    <property type="entry name" value="OmpA-like_sf"/>
</dbReference>
<gene>
    <name evidence="7" type="ORF">HBH39_15820</name>
</gene>
<dbReference type="CDD" id="cd07185">
    <property type="entry name" value="OmpA_C-like"/>
    <property type="match status" value="1"/>
</dbReference>
<keyword evidence="3" id="KW-0998">Cell outer membrane</keyword>
<comment type="subcellular location">
    <subcellularLocation>
        <location evidence="1">Cell outer membrane</location>
    </subcellularLocation>
</comment>
<dbReference type="InterPro" id="IPR050330">
    <property type="entry name" value="Bact_OuterMem_StrucFunc"/>
</dbReference>
<dbReference type="Gene3D" id="3.30.1330.60">
    <property type="entry name" value="OmpA-like domain"/>
    <property type="match status" value="1"/>
</dbReference>
<dbReference type="Pfam" id="PF00691">
    <property type="entry name" value="OmpA"/>
    <property type="match status" value="1"/>
</dbReference>